<sequence length="164" mass="18456">MRQYVDSVTGEIYYTEEVLRRSDEIVKVFRPVGRSSKFVKIKASQKAKRRLRKLSLAEAGFLLKIAPYASEGTNLLQGDNERGQKGTPLTVKDLASIADCSYPTARKIVRTFIELHIMRRTDLEGRAALAINPLYSLNGKTAEAWLLHLFSQEITEAGEDPNLD</sequence>
<evidence type="ECO:0000313" key="2">
    <source>
        <dbReference type="Proteomes" id="UP000197781"/>
    </source>
</evidence>
<dbReference type="AlphaFoldDB" id="A0A220MHW4"/>
<protein>
    <submittedName>
        <fullName evidence="1">Uncharacterized protein</fullName>
    </submittedName>
</protein>
<reference evidence="1 2" key="1">
    <citation type="submission" date="2016-11" db="EMBL/GenBank/DDBJ databases">
        <authorList>
            <person name="Jaros S."/>
            <person name="Januszkiewicz K."/>
            <person name="Wedrychowicz H."/>
        </authorList>
    </citation>
    <scope>NUCLEOTIDE SEQUENCE [LARGE SCALE GENOMIC DNA]</scope>
    <source>
        <strain evidence="1 2">NF2</strain>
    </source>
</reference>
<dbReference type="KEGG" id="bfm:BP422_13160"/>
<evidence type="ECO:0000313" key="1">
    <source>
        <dbReference type="EMBL" id="ASJ54422.1"/>
    </source>
</evidence>
<dbReference type="EMBL" id="CP018145">
    <property type="protein sequence ID" value="ASJ54422.1"/>
    <property type="molecule type" value="Genomic_DNA"/>
</dbReference>
<dbReference type="RefSeq" id="WP_088908170.1">
    <property type="nucleotide sequence ID" value="NZ_CP018145.1"/>
</dbReference>
<accession>A0A220MHW4</accession>
<gene>
    <name evidence="1" type="ORF">BP422_13160</name>
</gene>
<organism evidence="1 2">
    <name type="scientific">Brevibacillus formosus</name>
    <dbReference type="NCBI Taxonomy" id="54913"/>
    <lineage>
        <taxon>Bacteria</taxon>
        <taxon>Bacillati</taxon>
        <taxon>Bacillota</taxon>
        <taxon>Bacilli</taxon>
        <taxon>Bacillales</taxon>
        <taxon>Paenibacillaceae</taxon>
        <taxon>Brevibacillus</taxon>
    </lineage>
</organism>
<name>A0A220MHW4_9BACL</name>
<proteinExistence type="predicted"/>
<dbReference type="Proteomes" id="UP000197781">
    <property type="component" value="Chromosome"/>
</dbReference>